<dbReference type="EMBL" id="CACSHJ010000088">
    <property type="protein sequence ID" value="CAA0361289.1"/>
    <property type="molecule type" value="Genomic_DNA"/>
</dbReference>
<dbReference type="KEGG" id="ath:AT2G14289"/>
<dbReference type="GeneID" id="6241463"/>
<name>A0A5S9WY26_ARATH</name>
<sequence>MYAIESLACYFYTSYLVATLHTGARTETHSGQKSF</sequence>
<dbReference type="Araport" id="AT2G14289"/>
<dbReference type="ExpressionAtlas" id="A0A5S9WY26">
    <property type="expression patterns" value="baseline"/>
</dbReference>
<protein>
    <submittedName>
        <fullName evidence="2">Uncharacterized protein</fullName>
    </submittedName>
</protein>
<evidence type="ECO:0000313" key="3">
    <source>
        <dbReference type="Proteomes" id="UP000434276"/>
    </source>
</evidence>
<evidence type="ECO:0000313" key="1">
    <source>
        <dbReference type="Araport" id="AT2G14289"/>
    </source>
</evidence>
<dbReference type="RefSeq" id="NP_001118316.1">
    <property type="nucleotide sequence ID" value="NM_001124844.1"/>
</dbReference>
<proteinExistence type="predicted"/>
<gene>
    <name evidence="1" type="ordered locus">At2g14289</name>
    <name evidence="2" type="ORF">C24_LOCUS7687</name>
</gene>
<evidence type="ECO:0000313" key="2">
    <source>
        <dbReference type="EMBL" id="CAA0361289.1"/>
    </source>
</evidence>
<reference evidence="2 3" key="1">
    <citation type="submission" date="2019-12" db="EMBL/GenBank/DDBJ databases">
        <authorList>
            <person name="Jiao W.-B."/>
            <person name="Schneeberger K."/>
        </authorList>
    </citation>
    <scope>NUCLEOTIDE SEQUENCE [LARGE SCALE GENOMIC DNA]</scope>
    <source>
        <strain evidence="3">cv. C24</strain>
    </source>
</reference>
<organism evidence="2 3">
    <name type="scientific">Arabidopsis thaliana</name>
    <name type="common">Mouse-ear cress</name>
    <dbReference type="NCBI Taxonomy" id="3702"/>
    <lineage>
        <taxon>Eukaryota</taxon>
        <taxon>Viridiplantae</taxon>
        <taxon>Streptophyta</taxon>
        <taxon>Embryophyta</taxon>
        <taxon>Tracheophyta</taxon>
        <taxon>Spermatophyta</taxon>
        <taxon>Magnoliopsida</taxon>
        <taxon>eudicotyledons</taxon>
        <taxon>Gunneridae</taxon>
        <taxon>Pentapetalae</taxon>
        <taxon>rosids</taxon>
        <taxon>malvids</taxon>
        <taxon>Brassicales</taxon>
        <taxon>Brassicaceae</taxon>
        <taxon>Camelineae</taxon>
        <taxon>Arabidopsis</taxon>
    </lineage>
</organism>
<accession>A0A5S9WY26</accession>
<dbReference type="AlphaFoldDB" id="A0A5S9WY26"/>
<dbReference type="Proteomes" id="UP000434276">
    <property type="component" value="Unassembled WGS sequence"/>
</dbReference>